<dbReference type="InterPro" id="IPR037066">
    <property type="entry name" value="Plug_dom_sf"/>
</dbReference>
<dbReference type="SUPFAM" id="SSF49464">
    <property type="entry name" value="Carboxypeptidase regulatory domain-like"/>
    <property type="match status" value="1"/>
</dbReference>
<dbReference type="Proteomes" id="UP000808337">
    <property type="component" value="Unassembled WGS sequence"/>
</dbReference>
<dbReference type="Pfam" id="PF13620">
    <property type="entry name" value="CarboxypepD_reg"/>
    <property type="match status" value="1"/>
</dbReference>
<organism evidence="4 5">
    <name type="scientific">Candidatus Opimibacter skivensis</name>
    <dbReference type="NCBI Taxonomy" id="2982028"/>
    <lineage>
        <taxon>Bacteria</taxon>
        <taxon>Pseudomonadati</taxon>
        <taxon>Bacteroidota</taxon>
        <taxon>Saprospiria</taxon>
        <taxon>Saprospirales</taxon>
        <taxon>Saprospiraceae</taxon>
        <taxon>Candidatus Opimibacter</taxon>
    </lineage>
</organism>
<dbReference type="Gene3D" id="2.60.40.1120">
    <property type="entry name" value="Carboxypeptidase-like, regulatory domain"/>
    <property type="match status" value="1"/>
</dbReference>
<sequence>METSIHHKCYILGIVIFNIILSSSYLNASTIYGIVKDNENKAVEVATVTLFRTSDSTLVKAELTGVDGKFSFVEIPPGEYYVNISFLGFADFRSQSFTVSAENNEINIPEILLQSSGIDLAEISVVAQKPFIERRSDRLIVNVDNSILASGGSAMDVLERSPGVIVSAGESISIRGRSGVIFMIDGKPTPMAGQDLTNYLKALPSGSIDRIEIITNPSAKYDAAGNAGIIDIRMKKNENQGTNGSFNTFYSQGIYPKAGGGINLNHRNKKGKCFWQL</sequence>
<proteinExistence type="predicted"/>
<evidence type="ECO:0000256" key="1">
    <source>
        <dbReference type="ARBA" id="ARBA00022729"/>
    </source>
</evidence>
<evidence type="ECO:0000313" key="4">
    <source>
        <dbReference type="EMBL" id="MBK9984801.1"/>
    </source>
</evidence>
<evidence type="ECO:0000313" key="5">
    <source>
        <dbReference type="Proteomes" id="UP000808337"/>
    </source>
</evidence>
<name>A0A9D7SYZ8_9BACT</name>
<keyword evidence="2" id="KW-0472">Membrane</keyword>
<protein>
    <submittedName>
        <fullName evidence="4">TonB-dependent receptor</fullName>
    </submittedName>
</protein>
<dbReference type="AlphaFoldDB" id="A0A9D7SYZ8"/>
<dbReference type="Pfam" id="PF07715">
    <property type="entry name" value="Plug"/>
    <property type="match status" value="1"/>
</dbReference>
<keyword evidence="1" id="KW-0732">Signal</keyword>
<keyword evidence="4" id="KW-0675">Receptor</keyword>
<gene>
    <name evidence="4" type="ORF">IPP15_20965</name>
</gene>
<accession>A0A9D7SYZ8</accession>
<dbReference type="PANTHER" id="PTHR30069">
    <property type="entry name" value="TONB-DEPENDENT OUTER MEMBRANE RECEPTOR"/>
    <property type="match status" value="1"/>
</dbReference>
<dbReference type="InterPro" id="IPR039426">
    <property type="entry name" value="TonB-dep_rcpt-like"/>
</dbReference>
<comment type="caution">
    <text evidence="4">The sequence shown here is derived from an EMBL/GenBank/DDBJ whole genome shotgun (WGS) entry which is preliminary data.</text>
</comment>
<reference evidence="4 5" key="1">
    <citation type="submission" date="2020-10" db="EMBL/GenBank/DDBJ databases">
        <title>Connecting structure to function with the recovery of over 1000 high-quality activated sludge metagenome-assembled genomes encoding full-length rRNA genes using long-read sequencing.</title>
        <authorList>
            <person name="Singleton C.M."/>
            <person name="Petriglieri F."/>
            <person name="Kristensen J.M."/>
            <person name="Kirkegaard R.H."/>
            <person name="Michaelsen T.Y."/>
            <person name="Andersen M.H."/>
            <person name="Karst S.M."/>
            <person name="Dueholm M.S."/>
            <person name="Nielsen P.H."/>
            <person name="Albertsen M."/>
        </authorList>
    </citation>
    <scope>NUCLEOTIDE SEQUENCE [LARGE SCALE GENOMIC DNA]</scope>
    <source>
        <strain evidence="4">Ribe_18-Q3-R11-54_MAXAC.273</strain>
    </source>
</reference>
<evidence type="ECO:0000256" key="2">
    <source>
        <dbReference type="SAM" id="Phobius"/>
    </source>
</evidence>
<feature type="transmembrane region" description="Helical" evidence="2">
    <location>
        <begin position="9"/>
        <end position="26"/>
    </location>
</feature>
<dbReference type="InterPro" id="IPR008969">
    <property type="entry name" value="CarboxyPept-like_regulatory"/>
</dbReference>
<feature type="domain" description="TonB-dependent receptor plug" evidence="3">
    <location>
        <begin position="152"/>
        <end position="228"/>
    </location>
</feature>
<evidence type="ECO:0000259" key="3">
    <source>
        <dbReference type="Pfam" id="PF07715"/>
    </source>
</evidence>
<dbReference type="PANTHER" id="PTHR30069:SF29">
    <property type="entry name" value="HEMOGLOBIN AND HEMOGLOBIN-HAPTOGLOBIN-BINDING PROTEIN 1-RELATED"/>
    <property type="match status" value="1"/>
</dbReference>
<keyword evidence="2" id="KW-1133">Transmembrane helix</keyword>
<dbReference type="GO" id="GO:0044718">
    <property type="term" value="P:siderophore transmembrane transport"/>
    <property type="evidence" value="ECO:0007669"/>
    <property type="project" value="TreeGrafter"/>
</dbReference>
<dbReference type="GO" id="GO:0015344">
    <property type="term" value="F:siderophore uptake transmembrane transporter activity"/>
    <property type="evidence" value="ECO:0007669"/>
    <property type="project" value="TreeGrafter"/>
</dbReference>
<dbReference type="EMBL" id="JADKGY010000031">
    <property type="protein sequence ID" value="MBK9984801.1"/>
    <property type="molecule type" value="Genomic_DNA"/>
</dbReference>
<dbReference type="SUPFAM" id="SSF56935">
    <property type="entry name" value="Porins"/>
    <property type="match status" value="1"/>
</dbReference>
<dbReference type="InterPro" id="IPR012910">
    <property type="entry name" value="Plug_dom"/>
</dbReference>
<keyword evidence="2" id="KW-0812">Transmembrane</keyword>
<dbReference type="Gene3D" id="2.170.130.10">
    <property type="entry name" value="TonB-dependent receptor, plug domain"/>
    <property type="match status" value="1"/>
</dbReference>